<keyword evidence="3" id="KW-1185">Reference proteome</keyword>
<evidence type="ECO:0000313" key="3">
    <source>
        <dbReference type="Proteomes" id="UP000019184"/>
    </source>
</evidence>
<dbReference type="AlphaFoldDB" id="A0A7U7GAK2"/>
<reference evidence="2 3" key="1">
    <citation type="journal article" date="2014" name="ISME J.">
        <title>Candidatus Competibacter-lineage genomes retrieved from metagenomes reveal functional metabolic diversity.</title>
        <authorList>
            <person name="McIlroy S.J."/>
            <person name="Albertsen M."/>
            <person name="Andresen E.K."/>
            <person name="Saunders A.M."/>
            <person name="Kristiansen R."/>
            <person name="Stokholm-Bjerregaard M."/>
            <person name="Nielsen K.L."/>
            <person name="Nielsen P.H."/>
        </authorList>
    </citation>
    <scope>NUCLEOTIDE SEQUENCE [LARGE SCALE GENOMIC DNA]</scope>
    <source>
        <strain evidence="2 3">Run_B_J11</strain>
    </source>
</reference>
<feature type="coiled-coil region" evidence="1">
    <location>
        <begin position="468"/>
        <end position="495"/>
    </location>
</feature>
<dbReference type="EMBL" id="CBTK010000112">
    <property type="protein sequence ID" value="CDH44892.1"/>
    <property type="molecule type" value="Genomic_DNA"/>
</dbReference>
<protein>
    <submittedName>
        <fullName evidence="2">Uncharacterized protein</fullName>
    </submittedName>
</protein>
<proteinExistence type="predicted"/>
<evidence type="ECO:0000256" key="1">
    <source>
        <dbReference type="SAM" id="Coils"/>
    </source>
</evidence>
<accession>A0A7U7GAK2</accession>
<sequence>MTQNSKVKNIKRIARKVPVRVIQKDMVSFSSWLPFSSWDYSRLLGSCFFTDKVLWGEIWLKDLSKRQTVWRGYVLDGELYLDETTRRGLNAVTVPNTGKVPSLLPAGKYKVWLDAFVRRDEFPNIYGDDVLTNDDHHDQWIAAPVPHSSYWPMIEVAVPPQGEKARMVVPSSRFHFLYRVSRLVDTLDELIHTHEFQVARVSNVSEIASHISAFMDVIFQAGRNMRINVQSMDDYRYMQGTLRNIVIESLNLINYGYPNDSIVLFRKHVNNIAELLWQLVQDDRYQDHIHKADAVMAEEHRIMLARLGLVFNKIPKTCDFVREDPNALYGESFNYGQNYAQGFVMPYLNMVAGKTHFTTEKPRGAIKWMDSTRKYVITMVNYLSIEWVTKRIPLEKIEGLYQKIGEYAGQRSSLIMPEKALLQKIDQRSRELEDLAKSYAREGCKESERLASRFAGGKMRERKIVEDMIRSNNEVNKINQEIKKLGAEINKLKEETPAKITDRLKEGDGKSAYKAVYWIQGLEIFLKGAVAIAAWDAFAEAWEKNGEGKKSTSYKFADAFFKTSTLMSSVFQFSGLAALGHVTPWYTKIVTKQGEDAAKKLLADKIGKWGKVGKGLGALADVGSAGLTTYEYFYDKTYGKDLLERYTPDDACGMHKWHLVIWGGKWFTGIGSTLGSFSANPISVKLQGIGYLIQGFGEFGEAVYKIGLSEKAHCIKLLEEMRTWNNISKAGLQNAGFEITDLLTEPEYEKMKATMERFEWRDIDPVALENLLGVSVQRS</sequence>
<organism evidence="2 3">
    <name type="scientific">Candidatus Contendobacter odensis Run_B_J11</name>
    <dbReference type="NCBI Taxonomy" id="1400861"/>
    <lineage>
        <taxon>Bacteria</taxon>
        <taxon>Pseudomonadati</taxon>
        <taxon>Pseudomonadota</taxon>
        <taxon>Gammaproteobacteria</taxon>
        <taxon>Candidatus Competibacteraceae</taxon>
        <taxon>Candidatus Contendibacter</taxon>
    </lineage>
</organism>
<name>A0A7U7GAK2_9GAMM</name>
<gene>
    <name evidence="2" type="ORF">BN874_20012</name>
</gene>
<keyword evidence="1" id="KW-0175">Coiled coil</keyword>
<comment type="caution">
    <text evidence="2">The sequence shown here is derived from an EMBL/GenBank/DDBJ whole genome shotgun (WGS) entry which is preliminary data.</text>
</comment>
<dbReference type="RefSeq" id="WP_034432073.1">
    <property type="nucleotide sequence ID" value="NZ_CBTK010000112.1"/>
</dbReference>
<dbReference type="Proteomes" id="UP000019184">
    <property type="component" value="Unassembled WGS sequence"/>
</dbReference>
<evidence type="ECO:0000313" key="2">
    <source>
        <dbReference type="EMBL" id="CDH44892.1"/>
    </source>
</evidence>
<dbReference type="OrthoDB" id="5294764at2"/>